<dbReference type="EMBL" id="QRVZ01000011">
    <property type="protein sequence ID" value="RGS82771.1"/>
    <property type="molecule type" value="Genomic_DNA"/>
</dbReference>
<dbReference type="PROSITE" id="PS51257">
    <property type="entry name" value="PROKAR_LIPOPROTEIN"/>
    <property type="match status" value="1"/>
</dbReference>
<evidence type="ECO:0000313" key="11">
    <source>
        <dbReference type="Proteomes" id="UP000286031"/>
    </source>
</evidence>
<reference evidence="6" key="3">
    <citation type="submission" date="2022-10" db="EMBL/GenBank/DDBJ databases">
        <title>Human gut microbiome strain richness.</title>
        <authorList>
            <person name="Chen-Liaw A."/>
        </authorList>
    </citation>
    <scope>NUCLEOTIDE SEQUENCE</scope>
    <source>
        <strain evidence="6">F7_m1001271B151109d0_201107</strain>
        <strain evidence="7">RTP21484st1_H8_RTP21484_190118</strain>
    </source>
</reference>
<dbReference type="InterPro" id="IPR003961">
    <property type="entry name" value="FN3_dom"/>
</dbReference>
<dbReference type="EMBL" id="QSBI01000015">
    <property type="protein sequence ID" value="RGX09418.1"/>
    <property type="molecule type" value="Genomic_DNA"/>
</dbReference>
<comment type="caution">
    <text evidence="9">The sequence shown here is derived from an EMBL/GenBank/DDBJ whole genome shotgun (WGS) entry which is preliminary data.</text>
</comment>
<dbReference type="Proteomes" id="UP001215078">
    <property type="component" value="Unassembled WGS sequence"/>
</dbReference>
<protein>
    <submittedName>
        <fullName evidence="9">DUF5123 domain-containing protein</fullName>
    </submittedName>
</protein>
<evidence type="ECO:0000259" key="2">
    <source>
        <dbReference type="SMART" id="SM00060"/>
    </source>
</evidence>
<proteinExistence type="predicted"/>
<evidence type="ECO:0000313" key="6">
    <source>
        <dbReference type="EMBL" id="MDC2406681.1"/>
    </source>
</evidence>
<evidence type="ECO:0000313" key="5">
    <source>
        <dbReference type="EMBL" id="KAA4628641.1"/>
    </source>
</evidence>
<dbReference type="Gene3D" id="2.60.40.10">
    <property type="entry name" value="Immunoglobulins"/>
    <property type="match status" value="2"/>
</dbReference>
<evidence type="ECO:0000313" key="3">
    <source>
        <dbReference type="EMBL" id="KAA3808385.1"/>
    </source>
</evidence>
<evidence type="ECO:0000313" key="8">
    <source>
        <dbReference type="EMBL" id="RGS82771.1"/>
    </source>
</evidence>
<dbReference type="InterPro" id="IPR013783">
    <property type="entry name" value="Ig-like_fold"/>
</dbReference>
<dbReference type="RefSeq" id="WP_004301513.1">
    <property type="nucleotide sequence ID" value="NZ_BAABYJ010000002.1"/>
</dbReference>
<evidence type="ECO:0000256" key="1">
    <source>
        <dbReference type="SAM" id="SignalP"/>
    </source>
</evidence>
<feature type="domain" description="Fibronectin type-III" evidence="2">
    <location>
        <begin position="235"/>
        <end position="312"/>
    </location>
</feature>
<sequence>MMKNIKNILGMGAFMLLASLAVSSCTEKSDWDIDSSYSRPFGTDENGISVETDSKVARAVVTWSSTSNTDYYIIEISPNEMTDETPMGSEENGNIVYGNDPANRIKQSPYTMDNLAVNTTYYMRIKSISGEKESRWVNYKKTFASVKEEAILNIPTTEDLPEGQGKVRMSWEAGLAVDHFEIMETGATEATSRVISSTEAAAGEAWVENLKSFTEYTITIYNENNPRGSQTVTIPGLEIESTISDITANSAVFSWEETVDVDEYACVLSTEGVPESGTQLSPADIAAHKVTITGLASSTEYTAYAFANGSICSRITFTTKKGKPTGYTEIEWENVDWSTLSGKVLINISNDASIILPNNSIPADIEEIVFWGSETKPSVEINNIDFSGQCKKIEFYNLDIYSTNKGGNFVIYLDNQGKTNSGSVEKLVISSCMIRDFRGVIRVRKTTSNANTTIEIDDCIIKGLQGGHYGILHASDITGSSGAGSLASLKLNLTNSTIANFIGAASSIVRTANTQQNVTTNIENCTFYGLTTSGEQLMRDITGATCTFNVSNTLFAASNTNYKVFNSATVAPSNVSWQKVYATSDFKFTNTTSSTTYDTMTLSSSELFSCTDSNSEFTLTYGNNVSEEYKVIGDQRWNK</sequence>
<dbReference type="Proteomes" id="UP000266492">
    <property type="component" value="Unassembled WGS sequence"/>
</dbReference>
<dbReference type="EMBL" id="VWLX01000002">
    <property type="protein sequence ID" value="KAA3808385.1"/>
    <property type="molecule type" value="Genomic_DNA"/>
</dbReference>
<dbReference type="EMBL" id="VWFP01000005">
    <property type="protein sequence ID" value="KAA4628641.1"/>
    <property type="molecule type" value="Genomic_DNA"/>
</dbReference>
<dbReference type="SMART" id="SM00060">
    <property type="entry name" value="FN3"/>
    <property type="match status" value="3"/>
</dbReference>
<feature type="chain" id="PRO_5042708750" evidence="1">
    <location>
        <begin position="25"/>
        <end position="639"/>
    </location>
</feature>
<feature type="domain" description="Fibronectin type-III" evidence="2">
    <location>
        <begin position="148"/>
        <end position="230"/>
    </location>
</feature>
<evidence type="ECO:0000313" key="4">
    <source>
        <dbReference type="EMBL" id="KAA4540890.1"/>
    </source>
</evidence>
<evidence type="ECO:0000313" key="9">
    <source>
        <dbReference type="EMBL" id="RGX09418.1"/>
    </source>
</evidence>
<dbReference type="AlphaFoldDB" id="A0A3D2LTG9"/>
<keyword evidence="1" id="KW-0732">Signal</keyword>
<dbReference type="Proteomes" id="UP001214017">
    <property type="component" value="Unassembled WGS sequence"/>
</dbReference>
<evidence type="ECO:0000313" key="10">
    <source>
        <dbReference type="Proteomes" id="UP000266492"/>
    </source>
</evidence>
<dbReference type="EMBL" id="JAQQPO010000004">
    <property type="protein sequence ID" value="MDC7957413.1"/>
    <property type="molecule type" value="Genomic_DNA"/>
</dbReference>
<dbReference type="InterPro" id="IPR036116">
    <property type="entry name" value="FN3_sf"/>
</dbReference>
<dbReference type="EMBL" id="JAQNWR010000001">
    <property type="protein sequence ID" value="MDC2406681.1"/>
    <property type="molecule type" value="Genomic_DNA"/>
</dbReference>
<name>A0A3D2LTG9_BACOV</name>
<organism evidence="9 11">
    <name type="scientific">Bacteroides ovatus</name>
    <dbReference type="NCBI Taxonomy" id="28116"/>
    <lineage>
        <taxon>Bacteria</taxon>
        <taxon>Pseudomonadati</taxon>
        <taxon>Bacteroidota</taxon>
        <taxon>Bacteroidia</taxon>
        <taxon>Bacteroidales</taxon>
        <taxon>Bacteroidaceae</taxon>
        <taxon>Bacteroides</taxon>
    </lineage>
</organism>
<dbReference type="SUPFAM" id="SSF49265">
    <property type="entry name" value="Fibronectin type III"/>
    <property type="match status" value="2"/>
</dbReference>
<dbReference type="Proteomes" id="UP000478493">
    <property type="component" value="Unassembled WGS sequence"/>
</dbReference>
<evidence type="ECO:0000313" key="13">
    <source>
        <dbReference type="Proteomes" id="UP000460135"/>
    </source>
</evidence>
<accession>A0A3D2LTG9</accession>
<evidence type="ECO:0000313" key="12">
    <source>
        <dbReference type="Proteomes" id="UP000424805"/>
    </source>
</evidence>
<dbReference type="GeneID" id="29452531"/>
<feature type="signal peptide" evidence="1">
    <location>
        <begin position="1"/>
        <end position="24"/>
    </location>
</feature>
<dbReference type="Proteomes" id="UP000286031">
    <property type="component" value="Unassembled WGS sequence"/>
</dbReference>
<feature type="domain" description="Fibronectin type-III" evidence="2">
    <location>
        <begin position="41"/>
        <end position="134"/>
    </location>
</feature>
<dbReference type="Proteomes" id="UP000460135">
    <property type="component" value="Unassembled WGS sequence"/>
</dbReference>
<reference evidence="10 11" key="1">
    <citation type="submission" date="2018-08" db="EMBL/GenBank/DDBJ databases">
        <title>A genome reference for cultivated species of the human gut microbiota.</title>
        <authorList>
            <person name="Zou Y."/>
            <person name="Xue W."/>
            <person name="Luo G."/>
        </authorList>
    </citation>
    <scope>NUCLEOTIDE SEQUENCE [LARGE SCALE GENOMIC DNA]</scope>
    <source>
        <strain evidence="9 11">AF04-46</strain>
        <strain evidence="8 10">AF20-9LB</strain>
    </source>
</reference>
<gene>
    <name evidence="9" type="ORF">DWV35_12800</name>
    <name evidence="8" type="ORF">DWX70_14810</name>
    <name evidence="4" type="ORF">F3B85_05025</name>
    <name evidence="5" type="ORF">F3B90_06620</name>
    <name evidence="3" type="ORF">F3F51_03135</name>
    <name evidence="6" type="ORF">PO240_02185</name>
    <name evidence="7" type="ORF">PQ628_04240</name>
</gene>
<dbReference type="Proteomes" id="UP000424805">
    <property type="component" value="Unassembled WGS sequence"/>
</dbReference>
<evidence type="ECO:0000313" key="14">
    <source>
        <dbReference type="Proteomes" id="UP000478493"/>
    </source>
</evidence>
<reference evidence="12 13" key="2">
    <citation type="journal article" date="2019" name="Nat. Med.">
        <title>A library of human gut bacterial isolates paired with longitudinal multiomics data enables mechanistic microbiome research.</title>
        <authorList>
            <person name="Poyet M."/>
            <person name="Groussin M."/>
            <person name="Gibbons S.M."/>
            <person name="Avila-Pacheco J."/>
            <person name="Jiang X."/>
            <person name="Kearney S.M."/>
            <person name="Perrotta A.R."/>
            <person name="Berdy B."/>
            <person name="Zhao S."/>
            <person name="Lieberman T.D."/>
            <person name="Swanson P.K."/>
            <person name="Smith M."/>
            <person name="Roesemann S."/>
            <person name="Alexander J.E."/>
            <person name="Rich S.A."/>
            <person name="Livny J."/>
            <person name="Vlamakis H."/>
            <person name="Clish C."/>
            <person name="Bullock K."/>
            <person name="Deik A."/>
            <person name="Scott J."/>
            <person name="Pierce K.A."/>
            <person name="Xavier R.J."/>
            <person name="Alm E.J."/>
        </authorList>
    </citation>
    <scope>NUCLEOTIDE SEQUENCE [LARGE SCALE GENOMIC DNA]</scope>
    <source>
        <strain evidence="5 12">BIOML-A15</strain>
        <strain evidence="3 13">BIOML-A183</strain>
        <strain evidence="4 14">BIOML-A41</strain>
    </source>
</reference>
<dbReference type="EMBL" id="VWGP01000003">
    <property type="protein sequence ID" value="KAA4540890.1"/>
    <property type="molecule type" value="Genomic_DNA"/>
</dbReference>
<evidence type="ECO:0000313" key="7">
    <source>
        <dbReference type="EMBL" id="MDC7957413.1"/>
    </source>
</evidence>